<reference evidence="2" key="1">
    <citation type="submission" date="2021-01" db="EMBL/GenBank/DDBJ databases">
        <title>Caligus Genome Assembly.</title>
        <authorList>
            <person name="Gallardo-Escarate C."/>
        </authorList>
    </citation>
    <scope>NUCLEOTIDE SEQUENCE [LARGE SCALE GENOMIC DNA]</scope>
</reference>
<dbReference type="Proteomes" id="UP000595437">
    <property type="component" value="Chromosome 11"/>
</dbReference>
<organism evidence="1 2">
    <name type="scientific">Caligus rogercresseyi</name>
    <name type="common">Sea louse</name>
    <dbReference type="NCBI Taxonomy" id="217165"/>
    <lineage>
        <taxon>Eukaryota</taxon>
        <taxon>Metazoa</taxon>
        <taxon>Ecdysozoa</taxon>
        <taxon>Arthropoda</taxon>
        <taxon>Crustacea</taxon>
        <taxon>Multicrustacea</taxon>
        <taxon>Hexanauplia</taxon>
        <taxon>Copepoda</taxon>
        <taxon>Siphonostomatoida</taxon>
        <taxon>Caligidae</taxon>
        <taxon>Caligus</taxon>
    </lineage>
</organism>
<proteinExistence type="predicted"/>
<keyword evidence="2" id="KW-1185">Reference proteome</keyword>
<evidence type="ECO:0000313" key="1">
    <source>
        <dbReference type="EMBL" id="QQP41647.1"/>
    </source>
</evidence>
<protein>
    <submittedName>
        <fullName evidence="1">Uncharacterized protein</fullName>
    </submittedName>
</protein>
<evidence type="ECO:0000313" key="2">
    <source>
        <dbReference type="Proteomes" id="UP000595437"/>
    </source>
</evidence>
<accession>A0A7T8H1J1</accession>
<name>A0A7T8H1J1_CALRO</name>
<dbReference type="AlphaFoldDB" id="A0A7T8H1J1"/>
<gene>
    <name evidence="1" type="ORF">FKW44_016081</name>
</gene>
<dbReference type="EMBL" id="CP045900">
    <property type="protein sequence ID" value="QQP41647.1"/>
    <property type="molecule type" value="Genomic_DNA"/>
</dbReference>
<feature type="non-terminal residue" evidence="1">
    <location>
        <position position="181"/>
    </location>
</feature>
<sequence length="181" mass="20340">MSNFDMGILEKVVYSRGSLDSSQGSLSSSILMKSFMNGESLLPPRDRIRKACPLSEAAMEEVKRAAASSSDRSLPRPIPIQDIENKKLTSSDFFRLYNNIACRTAKSEALHQSFLSDGPGEELPKSKPIIQKIMKQVTHRRAVSPQKFILKKANKKYTVIMHTVKRPDPSSRPFPSLEEMQ</sequence>